<organism evidence="2 3">
    <name type="scientific">Phormidesmis priestleyi ULC007</name>
    <dbReference type="NCBI Taxonomy" id="1920490"/>
    <lineage>
        <taxon>Bacteria</taxon>
        <taxon>Bacillati</taxon>
        <taxon>Cyanobacteriota</taxon>
        <taxon>Cyanophyceae</taxon>
        <taxon>Leptolyngbyales</taxon>
        <taxon>Leptolyngbyaceae</taxon>
        <taxon>Phormidesmis</taxon>
    </lineage>
</organism>
<dbReference type="STRING" id="1920490.GCA_001895925_00936"/>
<evidence type="ECO:0000313" key="2">
    <source>
        <dbReference type="EMBL" id="PSB22279.1"/>
    </source>
</evidence>
<feature type="compositionally biased region" description="Basic and acidic residues" evidence="1">
    <location>
        <begin position="15"/>
        <end position="36"/>
    </location>
</feature>
<feature type="compositionally biased region" description="Polar residues" evidence="1">
    <location>
        <begin position="1"/>
        <end position="13"/>
    </location>
</feature>
<reference evidence="2 3" key="2">
    <citation type="submission" date="2018-03" db="EMBL/GenBank/DDBJ databases">
        <title>The ancient ancestry and fast evolution of plastids.</title>
        <authorList>
            <person name="Moore K.R."/>
            <person name="Magnabosco C."/>
            <person name="Momper L."/>
            <person name="Gold D.A."/>
            <person name="Bosak T."/>
            <person name="Fournier G.P."/>
        </authorList>
    </citation>
    <scope>NUCLEOTIDE SEQUENCE [LARGE SCALE GENOMIC DNA]</scope>
    <source>
        <strain evidence="2 3">ULC007</strain>
    </source>
</reference>
<proteinExistence type="predicted"/>
<evidence type="ECO:0000256" key="1">
    <source>
        <dbReference type="SAM" id="MobiDB-lite"/>
    </source>
</evidence>
<protein>
    <submittedName>
        <fullName evidence="2">Uncharacterized protein</fullName>
    </submittedName>
</protein>
<accession>A0A2T1DP63</accession>
<dbReference type="EMBL" id="PVWG01000001">
    <property type="protein sequence ID" value="PSB22279.1"/>
    <property type="molecule type" value="Genomic_DNA"/>
</dbReference>
<keyword evidence="3" id="KW-1185">Reference proteome</keyword>
<sequence length="66" mass="7330">MLMSDNDSSQSDQEWFDRGKEDAWAGKSKQPPEHDPQAASLYDLGYSEGEIERPPTSKPSADAEKS</sequence>
<feature type="compositionally biased region" description="Basic and acidic residues" evidence="1">
    <location>
        <begin position="50"/>
        <end position="66"/>
    </location>
</feature>
<evidence type="ECO:0000313" key="3">
    <source>
        <dbReference type="Proteomes" id="UP000238634"/>
    </source>
</evidence>
<gene>
    <name evidence="2" type="ORF">C7B65_01940</name>
</gene>
<feature type="region of interest" description="Disordered" evidence="1">
    <location>
        <begin position="1"/>
        <end position="66"/>
    </location>
</feature>
<dbReference type="Proteomes" id="UP000238634">
    <property type="component" value="Unassembled WGS sequence"/>
</dbReference>
<comment type="caution">
    <text evidence="2">The sequence shown here is derived from an EMBL/GenBank/DDBJ whole genome shotgun (WGS) entry which is preliminary data.</text>
</comment>
<dbReference type="OrthoDB" id="489128at2"/>
<dbReference type="AlphaFoldDB" id="A0A2T1DP63"/>
<reference evidence="2 3" key="1">
    <citation type="submission" date="2018-02" db="EMBL/GenBank/DDBJ databases">
        <authorList>
            <person name="Cohen D.B."/>
            <person name="Kent A.D."/>
        </authorList>
    </citation>
    <scope>NUCLEOTIDE SEQUENCE [LARGE SCALE GENOMIC DNA]</scope>
    <source>
        <strain evidence="2 3">ULC007</strain>
    </source>
</reference>
<name>A0A2T1DP63_9CYAN</name>